<dbReference type="EMBL" id="CP054139">
    <property type="protein sequence ID" value="QKJ28684.1"/>
    <property type="molecule type" value="Genomic_DNA"/>
</dbReference>
<evidence type="ECO:0000313" key="4">
    <source>
        <dbReference type="Proteomes" id="UP000505355"/>
    </source>
</evidence>
<dbReference type="InterPro" id="IPR025738">
    <property type="entry name" value="BatD"/>
</dbReference>
<gene>
    <name evidence="3" type="ORF">HQ865_02555</name>
</gene>
<sequence>MKQQYFKYVMLVGLIWAFAFGAKAQDVTVNARLDQQTLKIGDQTQLHLIVRQPLKGKVVFPKIADTLISKVQVLKAGKQDTTVDHNDPKMISVSRSYTITSFDAGTYTLPALAFKADTSTIKSNELILEVQTVKVDTTKAIYDIKQPLAVSYTFFDWLRDHWLAVALGMAIVLLILGIIWYIKSRPKKEVVIPEYKPDIPLHIQILEKLQVLRARKLYIHDAKAYHTELTDIIRDYLEHRYVIKTHEKTSDEIFESLKYIDIDQENRNLLRQILLLADMVKFAKEQPLPPENEQSMDNAIAFVNKTKQAITAPKPTEGGSNAGTTV</sequence>
<keyword evidence="1" id="KW-0812">Transmembrane</keyword>
<dbReference type="RefSeq" id="WP_173413384.1">
    <property type="nucleotide sequence ID" value="NZ_CP054139.1"/>
</dbReference>
<proteinExistence type="predicted"/>
<dbReference type="Proteomes" id="UP000505355">
    <property type="component" value="Chromosome"/>
</dbReference>
<accession>A0A7D4Q881</accession>
<keyword evidence="2" id="KW-0732">Signal</keyword>
<keyword evidence="4" id="KW-1185">Reference proteome</keyword>
<evidence type="ECO:0000313" key="3">
    <source>
        <dbReference type="EMBL" id="QKJ28684.1"/>
    </source>
</evidence>
<reference evidence="3 4" key="1">
    <citation type="submission" date="2020-05" db="EMBL/GenBank/DDBJ databases">
        <title>Mucilaginibacter mali sp. nov.</title>
        <authorList>
            <person name="Kim H.S."/>
            <person name="Lee K.C."/>
            <person name="Suh M.K."/>
            <person name="Kim J.-S."/>
            <person name="Han K.-I."/>
            <person name="Eom M.K."/>
            <person name="Shin Y.K."/>
            <person name="Lee J.-S."/>
        </authorList>
    </citation>
    <scope>NUCLEOTIDE SEQUENCE [LARGE SCALE GENOMIC DNA]</scope>
    <source>
        <strain evidence="3 4">G2-14</strain>
    </source>
</reference>
<evidence type="ECO:0008006" key="5">
    <source>
        <dbReference type="Google" id="ProtNLM"/>
    </source>
</evidence>
<feature type="chain" id="PRO_5028820577" description="Oxygen tolerance protein BatD" evidence="2">
    <location>
        <begin position="25"/>
        <end position="326"/>
    </location>
</feature>
<keyword evidence="1" id="KW-0472">Membrane</keyword>
<organism evidence="3 4">
    <name type="scientific">Mucilaginibacter mali</name>
    <dbReference type="NCBI Taxonomy" id="2740462"/>
    <lineage>
        <taxon>Bacteria</taxon>
        <taxon>Pseudomonadati</taxon>
        <taxon>Bacteroidota</taxon>
        <taxon>Sphingobacteriia</taxon>
        <taxon>Sphingobacteriales</taxon>
        <taxon>Sphingobacteriaceae</taxon>
        <taxon>Mucilaginibacter</taxon>
    </lineage>
</organism>
<keyword evidence="1" id="KW-1133">Transmembrane helix</keyword>
<evidence type="ECO:0000256" key="2">
    <source>
        <dbReference type="SAM" id="SignalP"/>
    </source>
</evidence>
<dbReference type="Pfam" id="PF13584">
    <property type="entry name" value="BatD"/>
    <property type="match status" value="1"/>
</dbReference>
<evidence type="ECO:0000256" key="1">
    <source>
        <dbReference type="SAM" id="Phobius"/>
    </source>
</evidence>
<feature type="signal peptide" evidence="2">
    <location>
        <begin position="1"/>
        <end position="24"/>
    </location>
</feature>
<name>A0A7D4Q881_9SPHI</name>
<dbReference type="KEGG" id="mmab:HQ865_02555"/>
<protein>
    <recommendedName>
        <fullName evidence="5">Oxygen tolerance protein BatD</fullName>
    </recommendedName>
</protein>
<feature type="transmembrane region" description="Helical" evidence="1">
    <location>
        <begin position="162"/>
        <end position="182"/>
    </location>
</feature>
<dbReference type="AlphaFoldDB" id="A0A7D4Q881"/>